<evidence type="ECO:0000256" key="2">
    <source>
        <dbReference type="SAM" id="MobiDB-lite"/>
    </source>
</evidence>
<dbReference type="Pfam" id="PF10521">
    <property type="entry name" value="Tti2"/>
    <property type="match status" value="1"/>
</dbReference>
<dbReference type="SUPFAM" id="SSF48371">
    <property type="entry name" value="ARM repeat"/>
    <property type="match status" value="1"/>
</dbReference>
<dbReference type="OrthoDB" id="6417021at2759"/>
<dbReference type="Proteomes" id="UP000722485">
    <property type="component" value="Unassembled WGS sequence"/>
</dbReference>
<accession>A0A9P5H527</accession>
<dbReference type="PANTHER" id="PTHR32226">
    <property type="entry name" value="TELO2-INTERACTING PROTEIN 2"/>
    <property type="match status" value="1"/>
</dbReference>
<organism evidence="3 4">
    <name type="scientific">Cylindrodendrum hubeiense</name>
    <dbReference type="NCBI Taxonomy" id="595255"/>
    <lineage>
        <taxon>Eukaryota</taxon>
        <taxon>Fungi</taxon>
        <taxon>Dikarya</taxon>
        <taxon>Ascomycota</taxon>
        <taxon>Pezizomycotina</taxon>
        <taxon>Sordariomycetes</taxon>
        <taxon>Hypocreomycetidae</taxon>
        <taxon>Hypocreales</taxon>
        <taxon>Nectriaceae</taxon>
        <taxon>Cylindrodendrum</taxon>
    </lineage>
</organism>
<feature type="region of interest" description="Disordered" evidence="2">
    <location>
        <begin position="180"/>
        <end position="199"/>
    </location>
</feature>
<sequence length="477" mass="52260">MLESLLGVANLNRLQSLETEIPEHYTLDDIASRIPGSVAKAGRQETALEVVLYISRSECITWDSDQASKLVKGVGESLLSPNTGPDQEMAALVAEAGIACLHLISVTWSYNLDDSTLLKLVAFTDLRDPWVTNKAVKVASGLLREQLTASTMAGFIIGPVLQTFLKPLFAKSSSRVTASGRPAHYQETAEKGRQPPKTSSWKALAPWAISTLRWAVDASEPSLIKDHWPLFTPVLLALAEDESTDVKSRGLEILALFVGKCPAQILQTTGIGLIFEDVTFPALLYLPSLTPEQESTKLLVPAYDVLIRLAETHQPSQSLNRRRLLDKLLREGVFAAYFHASQYARLVQILMEMISSVMEDPFAMAYPPAILAATKALGVTITSCWPRFNEGENLGQIIRILSLCWLNVCGDDTAPTPDSDGVNAISRELVQTSNMLQSVWAQSHATPPEGLEKVLENEPRLTKLFPKFLSPTRPSAS</sequence>
<comment type="similarity">
    <text evidence="1">Belongs to the TTI2 family.</text>
</comment>
<dbReference type="InterPro" id="IPR016024">
    <property type="entry name" value="ARM-type_fold"/>
</dbReference>
<proteinExistence type="inferred from homology"/>
<dbReference type="GO" id="GO:0005829">
    <property type="term" value="C:cytosol"/>
    <property type="evidence" value="ECO:0007669"/>
    <property type="project" value="TreeGrafter"/>
</dbReference>
<name>A0A9P5H527_9HYPO</name>
<dbReference type="GO" id="GO:0005634">
    <property type="term" value="C:nucleus"/>
    <property type="evidence" value="ECO:0007669"/>
    <property type="project" value="TreeGrafter"/>
</dbReference>
<evidence type="ECO:0000256" key="1">
    <source>
        <dbReference type="ARBA" id="ARBA00034736"/>
    </source>
</evidence>
<comment type="caution">
    <text evidence="3">The sequence shown here is derived from an EMBL/GenBank/DDBJ whole genome shotgun (WGS) entry which is preliminary data.</text>
</comment>
<evidence type="ECO:0000313" key="4">
    <source>
        <dbReference type="Proteomes" id="UP000722485"/>
    </source>
</evidence>
<dbReference type="AlphaFoldDB" id="A0A9P5H527"/>
<dbReference type="InterPro" id="IPR018870">
    <property type="entry name" value="Tti2"/>
</dbReference>
<dbReference type="GO" id="GO:0110078">
    <property type="term" value="C:TTT Hsp90 cochaperone complex"/>
    <property type="evidence" value="ECO:0007669"/>
    <property type="project" value="InterPro"/>
</dbReference>
<dbReference type="PANTHER" id="PTHR32226:SF2">
    <property type="entry name" value="TELO2-INTERACTING PROTEIN 2"/>
    <property type="match status" value="1"/>
</dbReference>
<evidence type="ECO:0000313" key="3">
    <source>
        <dbReference type="EMBL" id="KAF7545837.1"/>
    </source>
</evidence>
<dbReference type="EMBL" id="JAANBB010000236">
    <property type="protein sequence ID" value="KAF7545837.1"/>
    <property type="molecule type" value="Genomic_DNA"/>
</dbReference>
<gene>
    <name evidence="3" type="ORF">G7Z17_g8870</name>
</gene>
<keyword evidence="4" id="KW-1185">Reference proteome</keyword>
<evidence type="ECO:0008006" key="5">
    <source>
        <dbReference type="Google" id="ProtNLM"/>
    </source>
</evidence>
<protein>
    <recommendedName>
        <fullName evidence="5">ARM repeat superfamily protein</fullName>
    </recommendedName>
</protein>
<reference evidence="3" key="1">
    <citation type="submission" date="2020-03" db="EMBL/GenBank/DDBJ databases">
        <title>Draft Genome Sequence of Cylindrodendrum hubeiense.</title>
        <authorList>
            <person name="Buettner E."/>
            <person name="Kellner H."/>
        </authorList>
    </citation>
    <scope>NUCLEOTIDE SEQUENCE</scope>
    <source>
        <strain evidence="3">IHI 201604</strain>
    </source>
</reference>